<name>A0A0A7CMH0_9STRA</name>
<gene>
    <name evidence="5" type="ORF">THRCLA_08877</name>
</gene>
<feature type="signal peptide" evidence="2">
    <location>
        <begin position="1"/>
        <end position="24"/>
    </location>
</feature>
<accession>A0A0A7CMH0</accession>
<dbReference type="STRING" id="74557.A0A0A7CMH0"/>
<evidence type="ECO:0000259" key="3">
    <source>
        <dbReference type="PROSITE" id="PS51164"/>
    </source>
</evidence>
<sequence>MKSFAFTAIFVAIASANFLRETEANDVDLWGQCGGKEYKGDTKCAPGSYCKVFNEWYSQCQPGGDNSVGLWGQCGGNGYNGPTKCAEGSNCKKWSDTYSQCVPNDSPTKIPANYVVSNGVCFDRCDGATDYQTTGINSFEACVNEANTRGKDYARWDGKTCEVYTTVYAYKMNESCKSAARFNTEKWSCEGNQDYYGYDIYNAEIRFTRCLDTCELYTAAGQNCNAITFVQNPGQDWGRCFLKNVSKDAKPVSNNHGGTACKWIK</sequence>
<dbReference type="GO" id="GO:0030248">
    <property type="term" value="F:cellulose binding"/>
    <property type="evidence" value="ECO:0007669"/>
    <property type="project" value="InterPro"/>
</dbReference>
<evidence type="ECO:0000313" key="4">
    <source>
        <dbReference type="EMBL" id="AIG55660.1"/>
    </source>
</evidence>
<dbReference type="InterPro" id="IPR035971">
    <property type="entry name" value="CBD_sf"/>
</dbReference>
<feature type="domain" description="CBM1" evidence="3">
    <location>
        <begin position="25"/>
        <end position="61"/>
    </location>
</feature>
<dbReference type="InterPro" id="IPR000254">
    <property type="entry name" value="CBD"/>
</dbReference>
<proteinExistence type="predicted"/>
<evidence type="ECO:0000313" key="6">
    <source>
        <dbReference type="Proteomes" id="UP000243217"/>
    </source>
</evidence>
<dbReference type="OrthoDB" id="58969at2759"/>
<dbReference type="AlphaFoldDB" id="A0A0A7CMH0"/>
<feature type="chain" id="PRO_5002038044" evidence="2">
    <location>
        <begin position="25"/>
        <end position="265"/>
    </location>
</feature>
<reference evidence="4 6" key="1">
    <citation type="journal article" date="2014" name="Genome Biol. Evol.">
        <title>The secreted proteins of Achlya hypogyna and Thraustotheca clavata identify the ancestral oomycete secretome and reveal gene acquisitions by horizontal gene transfer.</title>
        <authorList>
            <person name="Misner I."/>
            <person name="Blouin N."/>
            <person name="Leonard G."/>
            <person name="Richards T.A."/>
            <person name="Lane C.E."/>
        </authorList>
    </citation>
    <scope>NUCLEOTIDE SEQUENCE</scope>
    <source>
        <strain evidence="4 6">ATCC 34112</strain>
    </source>
</reference>
<evidence type="ECO:0000313" key="5">
    <source>
        <dbReference type="EMBL" id="OQR91783.1"/>
    </source>
</evidence>
<dbReference type="Proteomes" id="UP000243217">
    <property type="component" value="Unassembled WGS sequence"/>
</dbReference>
<dbReference type="GO" id="GO:0005576">
    <property type="term" value="C:extracellular region"/>
    <property type="evidence" value="ECO:0007669"/>
    <property type="project" value="InterPro"/>
</dbReference>
<feature type="domain" description="CBM1" evidence="3">
    <location>
        <begin position="66"/>
        <end position="102"/>
    </location>
</feature>
<keyword evidence="1 2" id="KW-0732">Signal</keyword>
<dbReference type="GO" id="GO:0005975">
    <property type="term" value="P:carbohydrate metabolic process"/>
    <property type="evidence" value="ECO:0007669"/>
    <property type="project" value="InterPro"/>
</dbReference>
<dbReference type="SUPFAM" id="SSF57180">
    <property type="entry name" value="Cellulose-binding domain"/>
    <property type="match status" value="2"/>
</dbReference>
<organism evidence="4">
    <name type="scientific">Thraustotheca clavata</name>
    <dbReference type="NCBI Taxonomy" id="74557"/>
    <lineage>
        <taxon>Eukaryota</taxon>
        <taxon>Sar</taxon>
        <taxon>Stramenopiles</taxon>
        <taxon>Oomycota</taxon>
        <taxon>Saprolegniomycetes</taxon>
        <taxon>Saprolegniales</taxon>
        <taxon>Achlyaceae</taxon>
        <taxon>Thraustotheca</taxon>
    </lineage>
</organism>
<dbReference type="Pfam" id="PF00734">
    <property type="entry name" value="CBM_1"/>
    <property type="match status" value="2"/>
</dbReference>
<dbReference type="SMART" id="SM00236">
    <property type="entry name" value="fCBD"/>
    <property type="match status" value="2"/>
</dbReference>
<evidence type="ECO:0000256" key="2">
    <source>
        <dbReference type="SAM" id="SignalP"/>
    </source>
</evidence>
<keyword evidence="6" id="KW-1185">Reference proteome</keyword>
<dbReference type="PROSITE" id="PS00562">
    <property type="entry name" value="CBM1_1"/>
    <property type="match status" value="1"/>
</dbReference>
<dbReference type="EMBL" id="KM038199">
    <property type="protein sequence ID" value="AIG55660.1"/>
    <property type="molecule type" value="Genomic_DNA"/>
</dbReference>
<dbReference type="PROSITE" id="PS51164">
    <property type="entry name" value="CBM1_2"/>
    <property type="match status" value="2"/>
</dbReference>
<evidence type="ECO:0000256" key="1">
    <source>
        <dbReference type="ARBA" id="ARBA00022729"/>
    </source>
</evidence>
<protein>
    <submittedName>
        <fullName evidence="4">Secreted protein</fullName>
    </submittedName>
</protein>
<dbReference type="EMBL" id="JNBS01002388">
    <property type="protein sequence ID" value="OQR91783.1"/>
    <property type="molecule type" value="Genomic_DNA"/>
</dbReference>